<dbReference type="Proteomes" id="UP001058860">
    <property type="component" value="Chromosome"/>
</dbReference>
<evidence type="ECO:0000256" key="1">
    <source>
        <dbReference type="SAM" id="Phobius"/>
    </source>
</evidence>
<sequence>MSGSPLKAVSASVQNGPVAGSLLIWALLGGTFAVLALGWIRYRSRGTDAPE</sequence>
<accession>A0ABY5PDY3</accession>
<keyword evidence="1" id="KW-0812">Transmembrane</keyword>
<evidence type="ECO:0000313" key="3">
    <source>
        <dbReference type="Proteomes" id="UP001058860"/>
    </source>
</evidence>
<keyword evidence="3" id="KW-1185">Reference proteome</keyword>
<gene>
    <name evidence="2" type="ORF">LRS13_19740</name>
</gene>
<evidence type="ECO:0000313" key="2">
    <source>
        <dbReference type="EMBL" id="UUY02894.1"/>
    </source>
</evidence>
<keyword evidence="1" id="KW-0472">Membrane</keyword>
<organism evidence="2 3">
    <name type="scientific">Svornostia abyssi</name>
    <dbReference type="NCBI Taxonomy" id="2898438"/>
    <lineage>
        <taxon>Bacteria</taxon>
        <taxon>Bacillati</taxon>
        <taxon>Actinomycetota</taxon>
        <taxon>Thermoleophilia</taxon>
        <taxon>Solirubrobacterales</taxon>
        <taxon>Baekduiaceae</taxon>
        <taxon>Svornostia</taxon>
    </lineage>
</organism>
<name>A0ABY5PDY3_9ACTN</name>
<reference evidence="3" key="1">
    <citation type="submission" date="2021-11" db="EMBL/GenBank/DDBJ databases">
        <title>Cultivation dependent microbiological survey of springs from the worlds oldest radium mine currently devoted to the extraction of radon-saturated water.</title>
        <authorList>
            <person name="Kapinusova G."/>
            <person name="Smrhova T."/>
            <person name="Strejcek M."/>
            <person name="Suman J."/>
            <person name="Jani K."/>
            <person name="Pajer P."/>
            <person name="Uhlik O."/>
        </authorList>
    </citation>
    <scope>NUCLEOTIDE SEQUENCE [LARGE SCALE GENOMIC DNA]</scope>
    <source>
        <strain evidence="3">J379</strain>
    </source>
</reference>
<protein>
    <submittedName>
        <fullName evidence="2">Uncharacterized protein</fullName>
    </submittedName>
</protein>
<dbReference type="RefSeq" id="WP_353863416.1">
    <property type="nucleotide sequence ID" value="NZ_CP088295.1"/>
</dbReference>
<dbReference type="EMBL" id="CP088295">
    <property type="protein sequence ID" value="UUY02894.1"/>
    <property type="molecule type" value="Genomic_DNA"/>
</dbReference>
<proteinExistence type="predicted"/>
<feature type="transmembrane region" description="Helical" evidence="1">
    <location>
        <begin position="20"/>
        <end position="40"/>
    </location>
</feature>
<keyword evidence="1" id="KW-1133">Transmembrane helix</keyword>